<proteinExistence type="predicted"/>
<gene>
    <name evidence="1" type="ORF">Cvel_28725.t1.CR2</name>
</gene>
<dbReference type="Gene3D" id="3.80.10.10">
    <property type="entry name" value="Ribonuclease Inhibitor"/>
    <property type="match status" value="1"/>
</dbReference>
<dbReference type="EMBL" id="CDMZ01003051">
    <property type="protein sequence ID" value="CEM44939.1"/>
    <property type="molecule type" value="Genomic_DNA"/>
</dbReference>
<name>A0A0G4HKV4_9ALVE</name>
<dbReference type="InterPro" id="IPR032675">
    <property type="entry name" value="LRR_dom_sf"/>
</dbReference>
<organism evidence="1">
    <name type="scientific">Chromera velia CCMP2878</name>
    <dbReference type="NCBI Taxonomy" id="1169474"/>
    <lineage>
        <taxon>Eukaryota</taxon>
        <taxon>Sar</taxon>
        <taxon>Alveolata</taxon>
        <taxon>Colpodellida</taxon>
        <taxon>Chromeraceae</taxon>
        <taxon>Chromera</taxon>
    </lineage>
</organism>
<accession>A0A0G4HKV4</accession>
<dbReference type="SUPFAM" id="SSF52047">
    <property type="entry name" value="RNI-like"/>
    <property type="match status" value="1"/>
</dbReference>
<sequence>MLCPKCGCCGQSVRVCAHAWEEMLGVGQGSITHYLEVKGLVVGLGCGMEALLASAKARYYTDCSLYWAHVTEILGLLKAPEVAKYVGMGGRMKPRQETERRFASICLSKEEALQELVKAKAFRANIYALSYSRHAKEHPDPTGTTASRVVEGLSRSVCGDWVKGPFEEGRSLFSKRRGGKRERRKGEDDAETWMEETFRRQNAVILPETTTGYPLMFQDFSSLPQWPRTDEEDALFKKGLSLLACLYGNASENVYFLRCTEVPADLQEVTNKTPYHERGWTNFESRVSSVKQQTSIVQLGPLPQNWVQIPLSPPGFHLLLMEKKKSAWEPQEESGQDDLFTVKFTNGRTDRQLVSELYRSFVLDTQVRGQRTINMYEKYKIDTREKGEMVGEYFRWIGEQPECEIESVSLWNCHLTNASLPPLASGLCALSKLRDLKLWGNKFGPSSLSALSSLSQLKTLKLPDTFGHTRHAQGDFGRCPELRELRAALPASCEILAMGRAVDTEAVDAETDVGAKAAVKESREENKGVKAKALVKTDGAVTTDADGTADECRCTCCVM</sequence>
<protein>
    <submittedName>
        <fullName evidence="1">Uncharacterized protein</fullName>
    </submittedName>
</protein>
<dbReference type="PhylomeDB" id="A0A0G4HKV4"/>
<dbReference type="AlphaFoldDB" id="A0A0G4HKV4"/>
<reference evidence="1" key="1">
    <citation type="submission" date="2014-11" db="EMBL/GenBank/DDBJ databases">
        <authorList>
            <person name="Otto D Thomas"/>
            <person name="Naeem Raeece"/>
        </authorList>
    </citation>
    <scope>NUCLEOTIDE SEQUENCE</scope>
</reference>
<dbReference type="VEuPathDB" id="CryptoDB:Cvel_28725"/>
<evidence type="ECO:0000313" key="1">
    <source>
        <dbReference type="EMBL" id="CEM44939.1"/>
    </source>
</evidence>